<evidence type="ECO:0000313" key="2">
    <source>
        <dbReference type="Proteomes" id="UP000218238"/>
    </source>
</evidence>
<sequence length="268" mass="31131">MYVYMLIFNIYPHSQMTNVQHQQLIADVRETIISNAKPNNRNISSRREITDDSQLHSLKRQLFNQINPIWSDRTNLAQDLVYRIAVSTNGNIIGYQPINITARNQVKKTPLPTFIRQPSIIPGSINQTFGSFRVVFRKSGALEISPWWGFKKTPNVVGDKITESRVINRLQRQLTASLRQYWDGKTSSNQDLKYRVAVNKNGIINDYEPINQVAYDHFRETPLPFMYQELHGSNVAAPNEKEPLAHFRVVFKRNGLLEITPWKLYLFK</sequence>
<gene>
    <name evidence="1" type="ORF">CK510_04395</name>
</gene>
<reference evidence="1" key="1">
    <citation type="submission" date="2017-08" db="EMBL/GenBank/DDBJ databases">
        <title>Draft genome sequence of filamentous cyanobacterium Calothrix elsteri CCALA 953.</title>
        <authorList>
            <person name="Gagunashvili A.N."/>
            <person name="Elster J."/>
            <person name="Andresson O.S."/>
        </authorList>
    </citation>
    <scope>NUCLEOTIDE SEQUENCE [LARGE SCALE GENOMIC DNA]</scope>
    <source>
        <strain evidence="1">CCALA 953</strain>
    </source>
</reference>
<comment type="caution">
    <text evidence="1">The sequence shown here is derived from an EMBL/GenBank/DDBJ whole genome shotgun (WGS) entry which is preliminary data.</text>
</comment>
<organism evidence="1 2">
    <name type="scientific">Brunnivagina elsteri CCALA 953</name>
    <dbReference type="NCBI Taxonomy" id="987040"/>
    <lineage>
        <taxon>Bacteria</taxon>
        <taxon>Bacillati</taxon>
        <taxon>Cyanobacteriota</taxon>
        <taxon>Cyanophyceae</taxon>
        <taxon>Nostocales</taxon>
        <taxon>Calotrichaceae</taxon>
        <taxon>Brunnivagina</taxon>
    </lineage>
</organism>
<keyword evidence="2" id="KW-1185">Reference proteome</keyword>
<dbReference type="Proteomes" id="UP000218238">
    <property type="component" value="Unassembled WGS sequence"/>
</dbReference>
<dbReference type="AlphaFoldDB" id="A0A2A2TND0"/>
<proteinExistence type="predicted"/>
<accession>A0A2A2TND0</accession>
<dbReference type="EMBL" id="NTFS01000029">
    <property type="protein sequence ID" value="PAX59942.1"/>
    <property type="molecule type" value="Genomic_DNA"/>
</dbReference>
<evidence type="ECO:0000313" key="1">
    <source>
        <dbReference type="EMBL" id="PAX59942.1"/>
    </source>
</evidence>
<name>A0A2A2TND0_9CYAN</name>
<protein>
    <submittedName>
        <fullName evidence="1">Uncharacterized protein</fullName>
    </submittedName>
</protein>